<proteinExistence type="predicted"/>
<dbReference type="EMBL" id="CP134500">
    <property type="protein sequence ID" value="WNF29681.1"/>
    <property type="molecule type" value="Genomic_DNA"/>
</dbReference>
<dbReference type="Proteomes" id="UP001303236">
    <property type="component" value="Chromosome"/>
</dbReference>
<keyword evidence="3" id="KW-1185">Reference proteome</keyword>
<name>A0ABY9W0K6_9ACTN</name>
<gene>
    <name evidence="2" type="ORF">RI138_24205</name>
</gene>
<reference evidence="2 3" key="1">
    <citation type="submission" date="2023-09" db="EMBL/GenBank/DDBJ databases">
        <title>Genome completion map analysis of the actinomycetes C11-1.</title>
        <authorList>
            <person name="Qin P."/>
            <person name="Guan P."/>
        </authorList>
    </citation>
    <scope>NUCLEOTIDE SEQUENCE [LARGE SCALE GENOMIC DNA]</scope>
    <source>
        <strain evidence="2 3">C11-1</strain>
    </source>
</reference>
<evidence type="ECO:0000313" key="3">
    <source>
        <dbReference type="Proteomes" id="UP001303236"/>
    </source>
</evidence>
<organism evidence="2 3">
    <name type="scientific">Streptomyces durocortorensis</name>
    <dbReference type="NCBI Taxonomy" id="2811104"/>
    <lineage>
        <taxon>Bacteria</taxon>
        <taxon>Bacillati</taxon>
        <taxon>Actinomycetota</taxon>
        <taxon>Actinomycetes</taxon>
        <taxon>Kitasatosporales</taxon>
        <taxon>Streptomycetaceae</taxon>
        <taxon>Streptomyces</taxon>
    </lineage>
</organism>
<feature type="signal peptide" evidence="1">
    <location>
        <begin position="1"/>
        <end position="26"/>
    </location>
</feature>
<feature type="chain" id="PRO_5045466679" evidence="1">
    <location>
        <begin position="27"/>
        <end position="114"/>
    </location>
</feature>
<evidence type="ECO:0000313" key="2">
    <source>
        <dbReference type="EMBL" id="WNF29681.1"/>
    </source>
</evidence>
<sequence>MRLRSTLAASLGALALIVTVPNSAWAANGYFGYSYTGADGQRQIGQLIDPPSRECVNLPEVSDPAASEPAHSPRNFTDATAVLFTDADCEGDHFALRPGGRASERLKLRSVVFS</sequence>
<keyword evidence="1" id="KW-0732">Signal</keyword>
<accession>A0ABY9W0K6</accession>
<evidence type="ECO:0000256" key="1">
    <source>
        <dbReference type="SAM" id="SignalP"/>
    </source>
</evidence>
<protein>
    <submittedName>
        <fullName evidence="2">Uncharacterized protein</fullName>
    </submittedName>
</protein>